<dbReference type="EMBL" id="JAZHOF010000012">
    <property type="protein sequence ID" value="MEJ8574485.1"/>
    <property type="molecule type" value="Genomic_DNA"/>
</dbReference>
<evidence type="ECO:0000256" key="6">
    <source>
        <dbReference type="ARBA" id="ARBA00022989"/>
    </source>
</evidence>
<dbReference type="GO" id="GO:0005886">
    <property type="term" value="C:plasma membrane"/>
    <property type="evidence" value="ECO:0007669"/>
    <property type="project" value="UniProtKB-SubCell"/>
</dbReference>
<organism evidence="10 11">
    <name type="scientific">Microbaculum marinum</name>
    <dbReference type="NCBI Taxonomy" id="1764581"/>
    <lineage>
        <taxon>Bacteria</taxon>
        <taxon>Pseudomonadati</taxon>
        <taxon>Pseudomonadota</taxon>
        <taxon>Alphaproteobacteria</taxon>
        <taxon>Hyphomicrobiales</taxon>
        <taxon>Tepidamorphaceae</taxon>
        <taxon>Microbaculum</taxon>
    </lineage>
</organism>
<evidence type="ECO:0000256" key="7">
    <source>
        <dbReference type="ARBA" id="ARBA00023136"/>
    </source>
</evidence>
<keyword evidence="3" id="KW-1003">Cell membrane</keyword>
<dbReference type="GO" id="GO:0015628">
    <property type="term" value="P:protein secretion by the type II secretion system"/>
    <property type="evidence" value="ECO:0007669"/>
    <property type="project" value="TreeGrafter"/>
</dbReference>
<dbReference type="Pfam" id="PF00482">
    <property type="entry name" value="T2SSF"/>
    <property type="match status" value="2"/>
</dbReference>
<evidence type="ECO:0000313" key="11">
    <source>
        <dbReference type="Proteomes" id="UP001378188"/>
    </source>
</evidence>
<evidence type="ECO:0000256" key="3">
    <source>
        <dbReference type="ARBA" id="ARBA00022475"/>
    </source>
</evidence>
<evidence type="ECO:0000256" key="8">
    <source>
        <dbReference type="SAM" id="Phobius"/>
    </source>
</evidence>
<feature type="domain" description="Type II secretion system protein GspF" evidence="9">
    <location>
        <begin position="278"/>
        <end position="399"/>
    </location>
</feature>
<evidence type="ECO:0000256" key="5">
    <source>
        <dbReference type="ARBA" id="ARBA00022692"/>
    </source>
</evidence>
<reference evidence="10 11" key="1">
    <citation type="submission" date="2024-02" db="EMBL/GenBank/DDBJ databases">
        <title>Genome analysis and characterization of Microbaculum marinisediminis sp. nov., isolated from marine sediment.</title>
        <authorList>
            <person name="Du Z.-J."/>
            <person name="Ye Y.-Q."/>
            <person name="Zhang Z.-R."/>
            <person name="Yuan S.-M."/>
            <person name="Zhang X.-Y."/>
        </authorList>
    </citation>
    <scope>NUCLEOTIDE SEQUENCE [LARGE SCALE GENOMIC DNA]</scope>
    <source>
        <strain evidence="10 11">SDUM1044001</strain>
    </source>
</reference>
<dbReference type="InterPro" id="IPR042094">
    <property type="entry name" value="T2SS_GspF_sf"/>
</dbReference>
<feature type="transmembrane region" description="Helical" evidence="8">
    <location>
        <begin position="382"/>
        <end position="404"/>
    </location>
</feature>
<keyword evidence="11" id="KW-1185">Reference proteome</keyword>
<evidence type="ECO:0000256" key="2">
    <source>
        <dbReference type="ARBA" id="ARBA00005745"/>
    </source>
</evidence>
<accession>A0AAW9RZX9</accession>
<dbReference type="PRINTS" id="PR00812">
    <property type="entry name" value="BCTERIALGSPF"/>
</dbReference>
<dbReference type="FunFam" id="1.20.81.30:FF:000001">
    <property type="entry name" value="Type II secretion system protein F"/>
    <property type="match status" value="1"/>
</dbReference>
<feature type="domain" description="Type II secretion system protein GspF" evidence="9">
    <location>
        <begin position="76"/>
        <end position="198"/>
    </location>
</feature>
<name>A0AAW9RZX9_9HYPH</name>
<dbReference type="AlphaFoldDB" id="A0AAW9RZX9"/>
<sequence length="409" mass="44185">MPKFSYKALDASGELLAGEIDADSRGDVFGRLETLGHMPIEATELKAGAGSKAGGFKLFGSLLGSGPGRDEITEITRDLSMLLKGGVSLHEALELLSQMGGKAPARHLMSTLQRDIAQGKSFAESLAAHPDVFPPTYVKMVEVAESSGTLETTLETIAQDRARSEALRRRVTSSLTYPAFLVVAACGVFIFVMTGVIPEFERALSGFADKLDPSAKTIFAMSRFVRGNLDVLGIVLASILGGGLLLFRNKTFIGFLIRMLGRIPGSRLIVQYQQTVFFCSTLGTLLGSGVDITSSLRLVRDLFRDPRAAEKVDHLIAEVRQGHRVSDSLAGLNLLPQYVIPILRVGEEAGELDTMALRIGGFYEDRLDRALTRLTSILGPTILMMVSLMIAWLIVTVITALISVNDLLV</sequence>
<gene>
    <name evidence="10" type="ORF">V3328_23605</name>
</gene>
<comment type="similarity">
    <text evidence="2">Belongs to the GSP F family.</text>
</comment>
<dbReference type="Proteomes" id="UP001378188">
    <property type="component" value="Unassembled WGS sequence"/>
</dbReference>
<dbReference type="PANTHER" id="PTHR30012:SF7">
    <property type="entry name" value="PROTEIN TRANSPORT PROTEIN HOFC HOMOLOG"/>
    <property type="match status" value="1"/>
</dbReference>
<dbReference type="Gene3D" id="1.20.81.30">
    <property type="entry name" value="Type II secretion system (T2SS), domain F"/>
    <property type="match status" value="2"/>
</dbReference>
<proteinExistence type="inferred from homology"/>
<keyword evidence="4" id="KW-0997">Cell inner membrane</keyword>
<dbReference type="InterPro" id="IPR003004">
    <property type="entry name" value="GspF/PilC"/>
</dbReference>
<evidence type="ECO:0000259" key="9">
    <source>
        <dbReference type="Pfam" id="PF00482"/>
    </source>
</evidence>
<evidence type="ECO:0000256" key="1">
    <source>
        <dbReference type="ARBA" id="ARBA00004429"/>
    </source>
</evidence>
<protein>
    <submittedName>
        <fullName evidence="10">Type II secretion system F family protein</fullName>
    </submittedName>
</protein>
<dbReference type="RefSeq" id="WP_340332186.1">
    <property type="nucleotide sequence ID" value="NZ_JAZHOF010000012.1"/>
</dbReference>
<keyword evidence="5 8" id="KW-0812">Transmembrane</keyword>
<evidence type="ECO:0000313" key="10">
    <source>
        <dbReference type="EMBL" id="MEJ8574485.1"/>
    </source>
</evidence>
<feature type="transmembrane region" description="Helical" evidence="8">
    <location>
        <begin position="231"/>
        <end position="249"/>
    </location>
</feature>
<dbReference type="PANTHER" id="PTHR30012">
    <property type="entry name" value="GENERAL SECRETION PATHWAY PROTEIN"/>
    <property type="match status" value="1"/>
</dbReference>
<comment type="caution">
    <text evidence="10">The sequence shown here is derived from an EMBL/GenBank/DDBJ whole genome shotgun (WGS) entry which is preliminary data.</text>
</comment>
<feature type="transmembrane region" description="Helical" evidence="8">
    <location>
        <begin position="175"/>
        <end position="197"/>
    </location>
</feature>
<keyword evidence="7 8" id="KW-0472">Membrane</keyword>
<dbReference type="InterPro" id="IPR018076">
    <property type="entry name" value="T2SS_GspF_dom"/>
</dbReference>
<keyword evidence="6 8" id="KW-1133">Transmembrane helix</keyword>
<comment type="subcellular location">
    <subcellularLocation>
        <location evidence="1">Cell inner membrane</location>
        <topology evidence="1">Multi-pass membrane protein</topology>
    </subcellularLocation>
</comment>
<evidence type="ECO:0000256" key="4">
    <source>
        <dbReference type="ARBA" id="ARBA00022519"/>
    </source>
</evidence>